<evidence type="ECO:0008006" key="6">
    <source>
        <dbReference type="Google" id="ProtNLM"/>
    </source>
</evidence>
<dbReference type="PANTHER" id="PTHR21569">
    <property type="entry name" value="RIBOSOMAL PROTEIN S9"/>
    <property type="match status" value="1"/>
</dbReference>
<name>X0S6J1_9ZZZZ</name>
<feature type="region of interest" description="Disordered" evidence="4">
    <location>
        <begin position="86"/>
        <end position="116"/>
    </location>
</feature>
<dbReference type="Gene3D" id="3.30.230.10">
    <property type="match status" value="1"/>
</dbReference>
<dbReference type="InterPro" id="IPR020574">
    <property type="entry name" value="Ribosomal_uS9_CS"/>
</dbReference>
<evidence type="ECO:0000256" key="3">
    <source>
        <dbReference type="ARBA" id="ARBA00023274"/>
    </source>
</evidence>
<accession>X0S6J1</accession>
<comment type="caution">
    <text evidence="5">The sequence shown here is derived from an EMBL/GenBank/DDBJ whole genome shotgun (WGS) entry which is preliminary data.</text>
</comment>
<reference evidence="5" key="1">
    <citation type="journal article" date="2014" name="Front. Microbiol.">
        <title>High frequency of phylogenetically diverse reductive dehalogenase-homologous genes in deep subseafloor sedimentary metagenomes.</title>
        <authorList>
            <person name="Kawai M."/>
            <person name="Futagami T."/>
            <person name="Toyoda A."/>
            <person name="Takaki Y."/>
            <person name="Nishi S."/>
            <person name="Hori S."/>
            <person name="Arai W."/>
            <person name="Tsubouchi T."/>
            <person name="Morono Y."/>
            <person name="Uchiyama I."/>
            <person name="Ito T."/>
            <person name="Fujiyama A."/>
            <person name="Inagaki F."/>
            <person name="Takami H."/>
        </authorList>
    </citation>
    <scope>NUCLEOTIDE SEQUENCE</scope>
    <source>
        <strain evidence="5">Expedition CK06-06</strain>
    </source>
</reference>
<dbReference type="GO" id="GO:0003723">
    <property type="term" value="F:RNA binding"/>
    <property type="evidence" value="ECO:0007669"/>
    <property type="project" value="TreeGrafter"/>
</dbReference>
<dbReference type="SUPFAM" id="SSF54211">
    <property type="entry name" value="Ribosomal protein S5 domain 2-like"/>
    <property type="match status" value="1"/>
</dbReference>
<dbReference type="EMBL" id="BARS01006592">
    <property type="protein sequence ID" value="GAF70851.1"/>
    <property type="molecule type" value="Genomic_DNA"/>
</dbReference>
<dbReference type="GO" id="GO:0006412">
    <property type="term" value="P:translation"/>
    <property type="evidence" value="ECO:0007669"/>
    <property type="project" value="InterPro"/>
</dbReference>
<evidence type="ECO:0000313" key="5">
    <source>
        <dbReference type="EMBL" id="GAF70851.1"/>
    </source>
</evidence>
<dbReference type="GO" id="GO:0003735">
    <property type="term" value="F:structural constituent of ribosome"/>
    <property type="evidence" value="ECO:0007669"/>
    <property type="project" value="InterPro"/>
</dbReference>
<dbReference type="InterPro" id="IPR014721">
    <property type="entry name" value="Ribsml_uS5_D2-typ_fold_subgr"/>
</dbReference>
<dbReference type="InterPro" id="IPR020568">
    <property type="entry name" value="Ribosomal_Su5_D2-typ_SF"/>
</dbReference>
<dbReference type="InterPro" id="IPR023035">
    <property type="entry name" value="Ribosomal_uS9_bac/plastid"/>
</dbReference>
<gene>
    <name evidence="5" type="ORF">S01H1_12823</name>
</gene>
<dbReference type="PROSITE" id="PS00360">
    <property type="entry name" value="RIBOSOMAL_S9"/>
    <property type="match status" value="1"/>
</dbReference>
<evidence type="ECO:0000256" key="2">
    <source>
        <dbReference type="ARBA" id="ARBA00022980"/>
    </source>
</evidence>
<dbReference type="PANTHER" id="PTHR21569:SF1">
    <property type="entry name" value="SMALL RIBOSOMAL SUBUNIT PROTEIN US9M"/>
    <property type="match status" value="1"/>
</dbReference>
<dbReference type="GO" id="GO:0022627">
    <property type="term" value="C:cytosolic small ribosomal subunit"/>
    <property type="evidence" value="ECO:0007669"/>
    <property type="project" value="TreeGrafter"/>
</dbReference>
<dbReference type="AlphaFoldDB" id="X0S6J1"/>
<feature type="compositionally biased region" description="Basic residues" evidence="4">
    <location>
        <begin position="102"/>
        <end position="116"/>
    </location>
</feature>
<evidence type="ECO:0000256" key="1">
    <source>
        <dbReference type="ARBA" id="ARBA00005251"/>
    </source>
</evidence>
<feature type="compositionally biased region" description="Basic and acidic residues" evidence="4">
    <location>
        <begin position="86"/>
        <end position="101"/>
    </location>
</feature>
<dbReference type="Pfam" id="PF00380">
    <property type="entry name" value="Ribosomal_S9"/>
    <property type="match status" value="1"/>
</dbReference>
<protein>
    <recommendedName>
        <fullName evidence="6">30S ribosomal protein S9</fullName>
    </recommendedName>
</protein>
<feature type="non-terminal residue" evidence="5">
    <location>
        <position position="1"/>
    </location>
</feature>
<evidence type="ECO:0000256" key="4">
    <source>
        <dbReference type="SAM" id="MobiDB-lite"/>
    </source>
</evidence>
<proteinExistence type="inferred from homology"/>
<dbReference type="InterPro" id="IPR000754">
    <property type="entry name" value="Ribosomal_uS9"/>
</dbReference>
<keyword evidence="2" id="KW-0689">Ribosomal protein</keyword>
<sequence length="116" mass="13107">EFALVRIKPGDGKMLVNKRELGDYFRREQDRTSVLAPLKAVDAEKTFDIFINVRGGGTTGQAGASLLGIARALKNYDENFIQPLRDGGHLTRDSRMVERKKPGQRGARRKFQFSKR</sequence>
<keyword evidence="3" id="KW-0687">Ribonucleoprotein</keyword>
<dbReference type="FunFam" id="3.30.230.10:FF:000001">
    <property type="entry name" value="30S ribosomal protein S9"/>
    <property type="match status" value="1"/>
</dbReference>
<dbReference type="NCBIfam" id="NF001099">
    <property type="entry name" value="PRK00132.1"/>
    <property type="match status" value="1"/>
</dbReference>
<organism evidence="5">
    <name type="scientific">marine sediment metagenome</name>
    <dbReference type="NCBI Taxonomy" id="412755"/>
    <lineage>
        <taxon>unclassified sequences</taxon>
        <taxon>metagenomes</taxon>
        <taxon>ecological metagenomes</taxon>
    </lineage>
</organism>
<comment type="similarity">
    <text evidence="1">Belongs to the universal ribosomal protein uS9 family.</text>
</comment>